<evidence type="ECO:0000313" key="1">
    <source>
        <dbReference type="EMBL" id="SPD26029.1"/>
    </source>
</evidence>
<dbReference type="PANTHER" id="PTHR33116">
    <property type="entry name" value="REVERSE TRANSCRIPTASE ZINC-BINDING DOMAIN-CONTAINING PROTEIN-RELATED-RELATED"/>
    <property type="match status" value="1"/>
</dbReference>
<proteinExistence type="predicted"/>
<accession>A0A2N9IPH4</accession>
<organism evidence="1">
    <name type="scientific">Fagus sylvatica</name>
    <name type="common">Beechnut</name>
    <dbReference type="NCBI Taxonomy" id="28930"/>
    <lineage>
        <taxon>Eukaryota</taxon>
        <taxon>Viridiplantae</taxon>
        <taxon>Streptophyta</taxon>
        <taxon>Embryophyta</taxon>
        <taxon>Tracheophyta</taxon>
        <taxon>Spermatophyta</taxon>
        <taxon>Magnoliopsida</taxon>
        <taxon>eudicotyledons</taxon>
        <taxon>Gunneridae</taxon>
        <taxon>Pentapetalae</taxon>
        <taxon>rosids</taxon>
        <taxon>fabids</taxon>
        <taxon>Fagales</taxon>
        <taxon>Fagaceae</taxon>
        <taxon>Fagus</taxon>
    </lineage>
</organism>
<dbReference type="AlphaFoldDB" id="A0A2N9IPH4"/>
<dbReference type="EMBL" id="OIVN01006141">
    <property type="protein sequence ID" value="SPD26029.1"/>
    <property type="molecule type" value="Genomic_DNA"/>
</dbReference>
<dbReference type="PANTHER" id="PTHR33116:SF78">
    <property type="entry name" value="OS12G0587133 PROTEIN"/>
    <property type="match status" value="1"/>
</dbReference>
<protein>
    <recommendedName>
        <fullName evidence="2">Reverse transcriptase domain-containing protein</fullName>
    </recommendedName>
</protein>
<reference evidence="1" key="1">
    <citation type="submission" date="2018-02" db="EMBL/GenBank/DDBJ databases">
        <authorList>
            <person name="Cohen D.B."/>
            <person name="Kent A.D."/>
        </authorList>
    </citation>
    <scope>NUCLEOTIDE SEQUENCE</scope>
</reference>
<gene>
    <name evidence="1" type="ORF">FSB_LOCUS53911</name>
</gene>
<evidence type="ECO:0008006" key="2">
    <source>
        <dbReference type="Google" id="ProtNLM"/>
    </source>
</evidence>
<sequence>MPSVVIWLVDEHEKFQISVKVEHTDDCEDSGMHVDFDAWLDDDSGDELDFFSGSRGLRQGDPLSPLLFFLVMEVLSRMLRKIEEAGHTKQLLYITLVLTCFEAATDLKVNLNKSEMVPVGEVEGLTALAESLYCKTSCLPMAYLGMPSRASFKATSVWNPILKNWSIGIAGEMVMAFWVGGVSFVETYGVEWGSRGGTKAVCGTHGCGLWKGIRMGWDKLALHIEMVVGNGGIGLGNIHRIFEILSLYA</sequence>
<name>A0A2N9IPH4_FAGSY</name>